<dbReference type="EMBL" id="BAAAYN010000047">
    <property type="protein sequence ID" value="GAA3394928.1"/>
    <property type="molecule type" value="Genomic_DNA"/>
</dbReference>
<reference evidence="14" key="1">
    <citation type="journal article" date="2019" name="Int. J. Syst. Evol. Microbiol.">
        <title>The Global Catalogue of Microorganisms (GCM) 10K type strain sequencing project: providing services to taxonomists for standard genome sequencing and annotation.</title>
        <authorList>
            <consortium name="The Broad Institute Genomics Platform"/>
            <consortium name="The Broad Institute Genome Sequencing Center for Infectious Disease"/>
            <person name="Wu L."/>
            <person name="Ma J."/>
        </authorList>
    </citation>
    <scope>NUCLEOTIDE SEQUENCE [LARGE SCALE GENOMIC DNA]</scope>
    <source>
        <strain evidence="14">JCM 9458</strain>
    </source>
</reference>
<dbReference type="Pfam" id="PF06974">
    <property type="entry name" value="WS_DGAT_C"/>
    <property type="match status" value="1"/>
</dbReference>
<feature type="domain" description="O-acyltransferase WSD1 C-terminal" evidence="12">
    <location>
        <begin position="316"/>
        <end position="451"/>
    </location>
</feature>
<dbReference type="SUPFAM" id="SSF52777">
    <property type="entry name" value="CoA-dependent acyltransferases"/>
    <property type="match status" value="1"/>
</dbReference>
<proteinExistence type="inferred from homology"/>
<dbReference type="Pfam" id="PF03007">
    <property type="entry name" value="WS_DGAT_cat"/>
    <property type="match status" value="1"/>
</dbReference>
<sequence length="463" mass="48684">MRDSRFARLRAADVINLAAEVPGVPMHMTAVATLDGDTLVDADGHLRMGAIRRTIEHGLAAAPRLRQVLHSPGVLAGPPLWIDRDGFDIRLHVREAALPAPGDEQALLDLAARLMVEPFDRSRPLWRMWFVTGLPDGRVGLVVVLHHVVADGLAGIGLVLALLDRPLCPDTDQPRSPDAEHPRIGAHPSWWALARDHAGTTLGGGRRVVTALRPGTLAGVRGVVRTLTTRSTGPRPASLNRPVGPRRHVGVVRLDLADAKRVAHAHGGTVNDLILGLAAGGLRALLGERGEPVDRLVVRASVAVSLRSAGAPTDAGNQTGAFLVDLPVGAHAAAERLRQVSVRTSAAKAAQPSEGATTFFAALSRVGVARWFSVRQHVVNLVESDLIGPSAPMGLLGAPVRELVPIGSLAGNVPVSVLALSYAGRLVVAVQTDTDAVPDADVLLDAVRRDWDALRRSGAPGAA</sequence>
<dbReference type="InterPro" id="IPR004255">
    <property type="entry name" value="O-acyltransferase_WSD1_N"/>
</dbReference>
<evidence type="ECO:0000256" key="9">
    <source>
        <dbReference type="ARBA" id="ARBA00023315"/>
    </source>
</evidence>
<keyword evidence="6" id="KW-0808">Transferase</keyword>
<comment type="similarity">
    <text evidence="3">Belongs to the long-chain O-acyltransferase family.</text>
</comment>
<evidence type="ECO:0000256" key="2">
    <source>
        <dbReference type="ARBA" id="ARBA00005189"/>
    </source>
</evidence>
<keyword evidence="9" id="KW-0012">Acyltransferase</keyword>
<evidence type="ECO:0000256" key="5">
    <source>
        <dbReference type="ARBA" id="ARBA00022516"/>
    </source>
</evidence>
<evidence type="ECO:0000256" key="3">
    <source>
        <dbReference type="ARBA" id="ARBA00009587"/>
    </source>
</evidence>
<evidence type="ECO:0000259" key="11">
    <source>
        <dbReference type="Pfam" id="PF03007"/>
    </source>
</evidence>
<keyword evidence="8" id="KW-0443">Lipid metabolism</keyword>
<dbReference type="InterPro" id="IPR045034">
    <property type="entry name" value="O-acyltransferase_WSD1-like"/>
</dbReference>
<dbReference type="Gene3D" id="3.30.559.10">
    <property type="entry name" value="Chloramphenicol acetyltransferase-like domain"/>
    <property type="match status" value="1"/>
</dbReference>
<organism evidence="13 14">
    <name type="scientific">Cryptosporangium minutisporangium</name>
    <dbReference type="NCBI Taxonomy" id="113569"/>
    <lineage>
        <taxon>Bacteria</taxon>
        <taxon>Bacillati</taxon>
        <taxon>Actinomycetota</taxon>
        <taxon>Actinomycetes</taxon>
        <taxon>Cryptosporangiales</taxon>
        <taxon>Cryptosporangiaceae</taxon>
        <taxon>Cryptosporangium</taxon>
    </lineage>
</organism>
<dbReference type="PANTHER" id="PTHR31650">
    <property type="entry name" value="O-ACYLTRANSFERASE (WSD1-LIKE) FAMILY PROTEIN"/>
    <property type="match status" value="1"/>
</dbReference>
<evidence type="ECO:0000256" key="10">
    <source>
        <dbReference type="ARBA" id="ARBA00048109"/>
    </source>
</evidence>
<evidence type="ECO:0000256" key="7">
    <source>
        <dbReference type="ARBA" id="ARBA00022798"/>
    </source>
</evidence>
<keyword evidence="5" id="KW-0444">Lipid biosynthesis</keyword>
<dbReference type="RefSeq" id="WP_345732189.1">
    <property type="nucleotide sequence ID" value="NZ_BAAAYN010000047.1"/>
</dbReference>
<comment type="pathway">
    <text evidence="1">Glycerolipid metabolism; triacylglycerol biosynthesis.</text>
</comment>
<gene>
    <name evidence="13" type="ORF">GCM10020369_66130</name>
</gene>
<evidence type="ECO:0000256" key="1">
    <source>
        <dbReference type="ARBA" id="ARBA00004771"/>
    </source>
</evidence>
<evidence type="ECO:0000313" key="14">
    <source>
        <dbReference type="Proteomes" id="UP001501676"/>
    </source>
</evidence>
<keyword evidence="7" id="KW-0319">Glycerol metabolism</keyword>
<dbReference type="InterPro" id="IPR009721">
    <property type="entry name" value="O-acyltransferase_WSD1_C"/>
</dbReference>
<feature type="domain" description="O-acyltransferase WSD1-like N-terminal" evidence="11">
    <location>
        <begin position="9"/>
        <end position="273"/>
    </location>
</feature>
<evidence type="ECO:0000256" key="8">
    <source>
        <dbReference type="ARBA" id="ARBA00023098"/>
    </source>
</evidence>
<dbReference type="InterPro" id="IPR023213">
    <property type="entry name" value="CAT-like_dom_sf"/>
</dbReference>
<evidence type="ECO:0000313" key="13">
    <source>
        <dbReference type="EMBL" id="GAA3394928.1"/>
    </source>
</evidence>
<dbReference type="EC" id="2.3.1.20" evidence="4"/>
<comment type="pathway">
    <text evidence="2">Lipid metabolism.</text>
</comment>
<dbReference type="PANTHER" id="PTHR31650:SF1">
    <property type="entry name" value="WAX ESTER SYNTHASE_DIACYLGLYCEROL ACYLTRANSFERASE 4-RELATED"/>
    <property type="match status" value="1"/>
</dbReference>
<accession>A0ABP6T851</accession>
<name>A0ABP6T851_9ACTN</name>
<dbReference type="Proteomes" id="UP001501676">
    <property type="component" value="Unassembled WGS sequence"/>
</dbReference>
<comment type="catalytic activity">
    <reaction evidence="10">
        <text>an acyl-CoA + a 1,2-diacyl-sn-glycerol = a triacyl-sn-glycerol + CoA</text>
        <dbReference type="Rhea" id="RHEA:10868"/>
        <dbReference type="ChEBI" id="CHEBI:17815"/>
        <dbReference type="ChEBI" id="CHEBI:57287"/>
        <dbReference type="ChEBI" id="CHEBI:58342"/>
        <dbReference type="ChEBI" id="CHEBI:64615"/>
        <dbReference type="EC" id="2.3.1.20"/>
    </reaction>
</comment>
<evidence type="ECO:0000256" key="6">
    <source>
        <dbReference type="ARBA" id="ARBA00022679"/>
    </source>
</evidence>
<evidence type="ECO:0000256" key="4">
    <source>
        <dbReference type="ARBA" id="ARBA00013244"/>
    </source>
</evidence>
<protein>
    <recommendedName>
        <fullName evidence="4">diacylglycerol O-acyltransferase</fullName>
        <ecNumber evidence="4">2.3.1.20</ecNumber>
    </recommendedName>
</protein>
<comment type="caution">
    <text evidence="13">The sequence shown here is derived from an EMBL/GenBank/DDBJ whole genome shotgun (WGS) entry which is preliminary data.</text>
</comment>
<keyword evidence="14" id="KW-1185">Reference proteome</keyword>
<evidence type="ECO:0000259" key="12">
    <source>
        <dbReference type="Pfam" id="PF06974"/>
    </source>
</evidence>